<name>A0A9P6KU81_9PLEO</name>
<accession>A0A9P6KU81</accession>
<dbReference type="Proteomes" id="UP000756921">
    <property type="component" value="Unassembled WGS sequence"/>
</dbReference>
<dbReference type="EMBL" id="WJXW01000002">
    <property type="protein sequence ID" value="KAF9739087.1"/>
    <property type="molecule type" value="Genomic_DNA"/>
</dbReference>
<keyword evidence="3" id="KW-1185">Reference proteome</keyword>
<comment type="caution">
    <text evidence="2">The sequence shown here is derived from an EMBL/GenBank/DDBJ whole genome shotgun (WGS) entry which is preliminary data.</text>
</comment>
<gene>
    <name evidence="2" type="ORF">PMIN01_01721</name>
</gene>
<evidence type="ECO:0000313" key="2">
    <source>
        <dbReference type="EMBL" id="KAF9739087.1"/>
    </source>
</evidence>
<evidence type="ECO:0000313" key="3">
    <source>
        <dbReference type="Proteomes" id="UP000756921"/>
    </source>
</evidence>
<dbReference type="AlphaFoldDB" id="A0A9P6KU81"/>
<sequence>MEVVRNKRRNSILSRIRGPRSKVTGTQHLTTASVGGVLRLNVIFALIHPHFLISLHRQPTRSNASSVNALNKSHVIHFDAKSQARSGSARAVPTHGTASLPAVGANGDRPRTASTYGIKTLALATIAPLHLLVSHNIEKLRETVSHATTSA</sequence>
<organism evidence="2 3">
    <name type="scientific">Paraphaeosphaeria minitans</name>
    <dbReference type="NCBI Taxonomy" id="565426"/>
    <lineage>
        <taxon>Eukaryota</taxon>
        <taxon>Fungi</taxon>
        <taxon>Dikarya</taxon>
        <taxon>Ascomycota</taxon>
        <taxon>Pezizomycotina</taxon>
        <taxon>Dothideomycetes</taxon>
        <taxon>Pleosporomycetidae</taxon>
        <taxon>Pleosporales</taxon>
        <taxon>Massarineae</taxon>
        <taxon>Didymosphaeriaceae</taxon>
        <taxon>Paraphaeosphaeria</taxon>
    </lineage>
</organism>
<protein>
    <submittedName>
        <fullName evidence="2">Uncharacterized protein</fullName>
    </submittedName>
</protein>
<proteinExistence type="predicted"/>
<reference evidence="2" key="1">
    <citation type="journal article" date="2020" name="Mol. Plant Microbe Interact.">
        <title>Genome Sequence of the Biocontrol Agent Coniothyrium minitans strain Conio (IMI 134523).</title>
        <authorList>
            <person name="Patel D."/>
            <person name="Shittu T.A."/>
            <person name="Baroncelli R."/>
            <person name="Muthumeenakshi S."/>
            <person name="Osborne T.H."/>
            <person name="Janganan T.K."/>
            <person name="Sreenivasaprasad S."/>
        </authorList>
    </citation>
    <scope>NUCLEOTIDE SEQUENCE</scope>
    <source>
        <strain evidence="2">Conio</strain>
    </source>
</reference>
<feature type="region of interest" description="Disordered" evidence="1">
    <location>
        <begin position="82"/>
        <end position="109"/>
    </location>
</feature>
<evidence type="ECO:0000256" key="1">
    <source>
        <dbReference type="SAM" id="MobiDB-lite"/>
    </source>
</evidence>